<dbReference type="RefSeq" id="WP_097553431.1">
    <property type="nucleotide sequence ID" value="NZ_PCMW01000014.1"/>
</dbReference>
<comment type="caution">
    <text evidence="1">The sequence shown here is derived from an EMBL/GenBank/DDBJ whole genome shotgun (WGS) entry which is preliminary data.</text>
</comment>
<name>A0A2H3KE87_9FLAO</name>
<protein>
    <submittedName>
        <fullName evidence="1">Uncharacterized protein</fullName>
    </submittedName>
</protein>
<evidence type="ECO:0000313" key="2">
    <source>
        <dbReference type="Proteomes" id="UP000220828"/>
    </source>
</evidence>
<evidence type="ECO:0000313" key="1">
    <source>
        <dbReference type="EMBL" id="PDS26486.1"/>
    </source>
</evidence>
<dbReference type="AlphaFoldDB" id="A0A2H3KE87"/>
<accession>A0A2H3KE87</accession>
<dbReference type="Proteomes" id="UP000220828">
    <property type="component" value="Unassembled WGS sequence"/>
</dbReference>
<sequence length="134" mass="15409">MIKIRTKKPVSIDIINPLITNIVEIVLVKFTEHIGSYMATIVHQYEGLVLIPETTEPTLGTITIKEKDVPFSIDKIDFLSQKAQIDVSLHETAYRDALKKVALLYYVQNDFIDEQKTKTIYNLNPDDWEICDEP</sequence>
<dbReference type="EMBL" id="PCMW01000014">
    <property type="protein sequence ID" value="PDS26486.1"/>
    <property type="molecule type" value="Genomic_DNA"/>
</dbReference>
<gene>
    <name evidence="1" type="ORF">B0A77_02400</name>
</gene>
<organism evidence="1 2">
    <name type="scientific">Flavobacterium branchiophilum</name>
    <dbReference type="NCBI Taxonomy" id="55197"/>
    <lineage>
        <taxon>Bacteria</taxon>
        <taxon>Pseudomonadati</taxon>
        <taxon>Bacteroidota</taxon>
        <taxon>Flavobacteriia</taxon>
        <taxon>Flavobacteriales</taxon>
        <taxon>Flavobacteriaceae</taxon>
        <taxon>Flavobacterium</taxon>
    </lineage>
</organism>
<proteinExistence type="predicted"/>
<reference evidence="1 2" key="1">
    <citation type="submission" date="2017-09" db="EMBL/GenBank/DDBJ databases">
        <title>Whole genomes of Flavobacteriaceae.</title>
        <authorList>
            <person name="Stine C."/>
            <person name="Li C."/>
            <person name="Tadesse D."/>
        </authorList>
    </citation>
    <scope>NUCLEOTIDE SEQUENCE [LARGE SCALE GENOMIC DNA]</scope>
    <source>
        <strain evidence="1 2">ATCC 35036</strain>
    </source>
</reference>